<comment type="caution">
    <text evidence="3">The sequence shown here is derived from an EMBL/GenBank/DDBJ whole genome shotgun (WGS) entry which is preliminary data.</text>
</comment>
<dbReference type="PANTHER" id="PTHR11261:SF3">
    <property type="entry name" value="RETINOL-BINDING PROTEIN 3"/>
    <property type="match status" value="1"/>
</dbReference>
<gene>
    <name evidence="3" type="ORF">S01H1_12021</name>
</gene>
<dbReference type="SUPFAM" id="SSF52096">
    <property type="entry name" value="ClpP/crotonase"/>
    <property type="match status" value="1"/>
</dbReference>
<dbReference type="PANTHER" id="PTHR11261">
    <property type="entry name" value="INTERPHOTORECEPTOR RETINOID-BINDING PROTEIN"/>
    <property type="match status" value="1"/>
</dbReference>
<dbReference type="AlphaFoldDB" id="X0T8X2"/>
<dbReference type="EMBL" id="BARS01006149">
    <property type="protein sequence ID" value="GAF83786.1"/>
    <property type="molecule type" value="Genomic_DNA"/>
</dbReference>
<evidence type="ECO:0000259" key="2">
    <source>
        <dbReference type="Pfam" id="PF14684"/>
    </source>
</evidence>
<dbReference type="Pfam" id="PF03572">
    <property type="entry name" value="Peptidase_S41"/>
    <property type="match status" value="1"/>
</dbReference>
<dbReference type="InterPro" id="IPR029045">
    <property type="entry name" value="ClpP/crotonase-like_dom_sf"/>
</dbReference>
<feature type="domain" description="Tricorn protease C1" evidence="2">
    <location>
        <begin position="99"/>
        <end position="151"/>
    </location>
</feature>
<sequence length="329" mass="38442">MHAQQDKAVALDGVWRLRGYGKILHIHRSNYTNYDITKISCLQVRKGTLRDLKNRFDRFEIYDTDQLSLFSKGGITRYTYDRLNTLPEYCQNDCTSKLKEPEYNFGVFYHSFKENYPFFKLHNVDWDGIYKTYHPKVTAKTTDDELLEIFSAVIESFNDPHVSLRAGDRWIGSTKRDALSLHVRQEFASEKPMDRFFKSLEKLRSIIKKDFLDVDCRMAANNFIVWGKIKPNIGYLNIFIMGDYAGIRSSRTDSIAVLQTTLDQVMEYFKSVEAVVVDVRFNTGGYDENSIMIANRFADRRRLAFTKKAVYGKGFTDKQKFYIHPQGNF</sequence>
<evidence type="ECO:0000259" key="1">
    <source>
        <dbReference type="Pfam" id="PF03572"/>
    </source>
</evidence>
<proteinExistence type="predicted"/>
<dbReference type="InterPro" id="IPR028204">
    <property type="entry name" value="Tricorn_C1"/>
</dbReference>
<dbReference type="GO" id="GO:0008236">
    <property type="term" value="F:serine-type peptidase activity"/>
    <property type="evidence" value="ECO:0007669"/>
    <property type="project" value="InterPro"/>
</dbReference>
<evidence type="ECO:0008006" key="4">
    <source>
        <dbReference type="Google" id="ProtNLM"/>
    </source>
</evidence>
<dbReference type="Gene3D" id="3.30.750.44">
    <property type="match status" value="1"/>
</dbReference>
<organism evidence="3">
    <name type="scientific">marine sediment metagenome</name>
    <dbReference type="NCBI Taxonomy" id="412755"/>
    <lineage>
        <taxon>unclassified sequences</taxon>
        <taxon>metagenomes</taxon>
        <taxon>ecological metagenomes</taxon>
    </lineage>
</organism>
<feature type="non-terminal residue" evidence="3">
    <location>
        <position position="329"/>
    </location>
</feature>
<dbReference type="InterPro" id="IPR005151">
    <property type="entry name" value="Tail-specific_protease"/>
</dbReference>
<accession>X0T8X2</accession>
<dbReference type="GO" id="GO:0006508">
    <property type="term" value="P:proteolysis"/>
    <property type="evidence" value="ECO:0007669"/>
    <property type="project" value="InterPro"/>
</dbReference>
<dbReference type="Gene3D" id="3.90.226.10">
    <property type="entry name" value="2-enoyl-CoA Hydratase, Chain A, domain 1"/>
    <property type="match status" value="1"/>
</dbReference>
<dbReference type="Pfam" id="PF14684">
    <property type="entry name" value="Tricorn_C1"/>
    <property type="match status" value="1"/>
</dbReference>
<evidence type="ECO:0000313" key="3">
    <source>
        <dbReference type="EMBL" id="GAF83786.1"/>
    </source>
</evidence>
<reference evidence="3" key="1">
    <citation type="journal article" date="2014" name="Front. Microbiol.">
        <title>High frequency of phylogenetically diverse reductive dehalogenase-homologous genes in deep subseafloor sedimentary metagenomes.</title>
        <authorList>
            <person name="Kawai M."/>
            <person name="Futagami T."/>
            <person name="Toyoda A."/>
            <person name="Takaki Y."/>
            <person name="Nishi S."/>
            <person name="Hori S."/>
            <person name="Arai W."/>
            <person name="Tsubouchi T."/>
            <person name="Morono Y."/>
            <person name="Uchiyama I."/>
            <person name="Ito T."/>
            <person name="Fujiyama A."/>
            <person name="Inagaki F."/>
            <person name="Takami H."/>
        </authorList>
    </citation>
    <scope>NUCLEOTIDE SEQUENCE</scope>
    <source>
        <strain evidence="3">Expedition CK06-06</strain>
    </source>
</reference>
<feature type="domain" description="Tail specific protease" evidence="1">
    <location>
        <begin position="233"/>
        <end position="314"/>
    </location>
</feature>
<protein>
    <recommendedName>
        <fullName evidence="4">Tail specific protease domain-containing protein</fullName>
    </recommendedName>
</protein>
<name>X0T8X2_9ZZZZ</name>